<protein>
    <submittedName>
        <fullName evidence="1">Uncharacterized protein</fullName>
    </submittedName>
</protein>
<comment type="caution">
    <text evidence="1">The sequence shown here is derived from an EMBL/GenBank/DDBJ whole genome shotgun (WGS) entry which is preliminary data.</text>
</comment>
<evidence type="ECO:0000313" key="2">
    <source>
        <dbReference type="Proteomes" id="UP001603857"/>
    </source>
</evidence>
<name>A0ABD1N5L1_9FABA</name>
<accession>A0ABD1N5L1</accession>
<dbReference type="Proteomes" id="UP001603857">
    <property type="component" value="Unassembled WGS sequence"/>
</dbReference>
<dbReference type="AlphaFoldDB" id="A0ABD1N5L1"/>
<dbReference type="EMBL" id="JBGMDY010000002">
    <property type="protein sequence ID" value="KAL2343345.1"/>
    <property type="molecule type" value="Genomic_DNA"/>
</dbReference>
<proteinExistence type="predicted"/>
<sequence>MKQHVRIFYLKHLRLHWLFQGDNTNQSHNPLEIPSISSVSCSILFDQTNILSSYDHYKPQIYSHTHNVSIFLMQKQWQLTPYHV</sequence>
<reference evidence="1 2" key="1">
    <citation type="submission" date="2024-08" db="EMBL/GenBank/DDBJ databases">
        <title>Insights into the chromosomal genome structure of Flemingia macrophylla.</title>
        <authorList>
            <person name="Ding Y."/>
            <person name="Zhao Y."/>
            <person name="Bi W."/>
            <person name="Wu M."/>
            <person name="Zhao G."/>
            <person name="Gong Y."/>
            <person name="Li W."/>
            <person name="Zhang P."/>
        </authorList>
    </citation>
    <scope>NUCLEOTIDE SEQUENCE [LARGE SCALE GENOMIC DNA]</scope>
    <source>
        <strain evidence="1">DYQJB</strain>
        <tissue evidence="1">Leaf</tissue>
    </source>
</reference>
<organism evidence="1 2">
    <name type="scientific">Flemingia macrophylla</name>
    <dbReference type="NCBI Taxonomy" id="520843"/>
    <lineage>
        <taxon>Eukaryota</taxon>
        <taxon>Viridiplantae</taxon>
        <taxon>Streptophyta</taxon>
        <taxon>Embryophyta</taxon>
        <taxon>Tracheophyta</taxon>
        <taxon>Spermatophyta</taxon>
        <taxon>Magnoliopsida</taxon>
        <taxon>eudicotyledons</taxon>
        <taxon>Gunneridae</taxon>
        <taxon>Pentapetalae</taxon>
        <taxon>rosids</taxon>
        <taxon>fabids</taxon>
        <taxon>Fabales</taxon>
        <taxon>Fabaceae</taxon>
        <taxon>Papilionoideae</taxon>
        <taxon>50 kb inversion clade</taxon>
        <taxon>NPAAA clade</taxon>
        <taxon>indigoferoid/millettioid clade</taxon>
        <taxon>Phaseoleae</taxon>
        <taxon>Flemingia</taxon>
    </lineage>
</organism>
<keyword evidence="2" id="KW-1185">Reference proteome</keyword>
<evidence type="ECO:0000313" key="1">
    <source>
        <dbReference type="EMBL" id="KAL2343345.1"/>
    </source>
</evidence>
<gene>
    <name evidence="1" type="ORF">Fmac_004630</name>
</gene>